<keyword evidence="6" id="KW-0227">DNA damage</keyword>
<comment type="caution">
    <text evidence="13">The sequence shown here is derived from an EMBL/GenBank/DDBJ whole genome shotgun (WGS) entry which is preliminary data.</text>
</comment>
<comment type="cofactor">
    <cofactor evidence="1">
        <name>Mg(2+)</name>
        <dbReference type="ChEBI" id="CHEBI:18420"/>
    </cofactor>
</comment>
<evidence type="ECO:0000256" key="4">
    <source>
        <dbReference type="ARBA" id="ARBA00022705"/>
    </source>
</evidence>
<dbReference type="GO" id="GO:0044716">
    <property type="term" value="F:8-oxo-GDP phosphatase activity"/>
    <property type="evidence" value="ECO:0007669"/>
    <property type="project" value="TreeGrafter"/>
</dbReference>
<dbReference type="GO" id="GO:0035539">
    <property type="term" value="F:8-oxo-7,8-dihydrodeoxyguanosine triphosphate pyrophosphatase activity"/>
    <property type="evidence" value="ECO:0007669"/>
    <property type="project" value="UniProtKB-EC"/>
</dbReference>
<keyword evidence="7" id="KW-0378">Hydrolase</keyword>
<evidence type="ECO:0000256" key="2">
    <source>
        <dbReference type="ARBA" id="ARBA00005582"/>
    </source>
</evidence>
<keyword evidence="8" id="KW-0460">Magnesium</keyword>
<dbReference type="PANTHER" id="PTHR47707:SF1">
    <property type="entry name" value="NUDIX HYDROLASE FAMILY PROTEIN"/>
    <property type="match status" value="1"/>
</dbReference>
<gene>
    <name evidence="13" type="ORF">UU65_C0002G0063</name>
</gene>
<evidence type="ECO:0000256" key="6">
    <source>
        <dbReference type="ARBA" id="ARBA00022763"/>
    </source>
</evidence>
<dbReference type="GO" id="GO:0008413">
    <property type="term" value="F:8-oxo-7,8-dihydroguanosine triphosphate pyrophosphatase activity"/>
    <property type="evidence" value="ECO:0007669"/>
    <property type="project" value="TreeGrafter"/>
</dbReference>
<evidence type="ECO:0000256" key="3">
    <source>
        <dbReference type="ARBA" id="ARBA00022457"/>
    </source>
</evidence>
<protein>
    <recommendedName>
        <fullName evidence="11">8-oxo-dGTP diphosphatase</fullName>
        <ecNumber evidence="11">3.6.1.55</ecNumber>
    </recommendedName>
</protein>
<comment type="catalytic activity">
    <reaction evidence="10">
        <text>8-oxo-dGTP + H2O = 8-oxo-dGMP + diphosphate + H(+)</text>
        <dbReference type="Rhea" id="RHEA:31575"/>
        <dbReference type="ChEBI" id="CHEBI:15377"/>
        <dbReference type="ChEBI" id="CHEBI:15378"/>
        <dbReference type="ChEBI" id="CHEBI:33019"/>
        <dbReference type="ChEBI" id="CHEBI:63224"/>
        <dbReference type="ChEBI" id="CHEBI:77896"/>
        <dbReference type="EC" id="3.6.1.55"/>
    </reaction>
</comment>
<dbReference type="GO" id="GO:0006260">
    <property type="term" value="P:DNA replication"/>
    <property type="evidence" value="ECO:0007669"/>
    <property type="project" value="UniProtKB-KW"/>
</dbReference>
<dbReference type="PANTHER" id="PTHR47707">
    <property type="entry name" value="8-OXO-DGTP DIPHOSPHATASE"/>
    <property type="match status" value="1"/>
</dbReference>
<evidence type="ECO:0000256" key="1">
    <source>
        <dbReference type="ARBA" id="ARBA00001946"/>
    </source>
</evidence>
<keyword evidence="4" id="KW-0235">DNA replication</keyword>
<keyword evidence="3" id="KW-0515">Mutator protein</keyword>
<evidence type="ECO:0000259" key="12">
    <source>
        <dbReference type="PROSITE" id="PS51462"/>
    </source>
</evidence>
<comment type="similarity">
    <text evidence="2">Belongs to the Nudix hydrolase family.</text>
</comment>
<accession>A0A0G0W8H8</accession>
<dbReference type="SUPFAM" id="SSF55811">
    <property type="entry name" value="Nudix"/>
    <property type="match status" value="1"/>
</dbReference>
<dbReference type="InterPro" id="IPR000086">
    <property type="entry name" value="NUDIX_hydrolase_dom"/>
</dbReference>
<evidence type="ECO:0000256" key="8">
    <source>
        <dbReference type="ARBA" id="ARBA00022842"/>
    </source>
</evidence>
<evidence type="ECO:0000256" key="10">
    <source>
        <dbReference type="ARBA" id="ARBA00035861"/>
    </source>
</evidence>
<dbReference type="GO" id="GO:0046872">
    <property type="term" value="F:metal ion binding"/>
    <property type="evidence" value="ECO:0007669"/>
    <property type="project" value="UniProtKB-KW"/>
</dbReference>
<organism evidence="13 14">
    <name type="scientific">candidate division CPR2 bacterium GW2011_GWC1_41_48</name>
    <dbReference type="NCBI Taxonomy" id="1618344"/>
    <lineage>
        <taxon>Bacteria</taxon>
        <taxon>Bacteria division CPR2</taxon>
    </lineage>
</organism>
<reference evidence="13 14" key="1">
    <citation type="journal article" date="2015" name="Nature">
        <title>rRNA introns, odd ribosomes, and small enigmatic genomes across a large radiation of phyla.</title>
        <authorList>
            <person name="Brown C.T."/>
            <person name="Hug L.A."/>
            <person name="Thomas B.C."/>
            <person name="Sharon I."/>
            <person name="Castelle C.J."/>
            <person name="Singh A."/>
            <person name="Wilkins M.J."/>
            <person name="Williams K.H."/>
            <person name="Banfield J.F."/>
        </authorList>
    </citation>
    <scope>NUCLEOTIDE SEQUENCE [LARGE SCALE GENOMIC DNA]</scope>
</reference>
<dbReference type="Proteomes" id="UP000033869">
    <property type="component" value="Unassembled WGS sequence"/>
</dbReference>
<keyword evidence="5" id="KW-0479">Metal-binding</keyword>
<dbReference type="InterPro" id="IPR015797">
    <property type="entry name" value="NUDIX_hydrolase-like_dom_sf"/>
</dbReference>
<dbReference type="Pfam" id="PF00293">
    <property type="entry name" value="NUDIX"/>
    <property type="match status" value="1"/>
</dbReference>
<evidence type="ECO:0000313" key="14">
    <source>
        <dbReference type="Proteomes" id="UP000033869"/>
    </source>
</evidence>
<evidence type="ECO:0000256" key="7">
    <source>
        <dbReference type="ARBA" id="ARBA00022801"/>
    </source>
</evidence>
<dbReference type="PROSITE" id="PS51462">
    <property type="entry name" value="NUDIX"/>
    <property type="match status" value="1"/>
</dbReference>
<dbReference type="GO" id="GO:0006281">
    <property type="term" value="P:DNA repair"/>
    <property type="evidence" value="ECO:0007669"/>
    <property type="project" value="UniProtKB-KW"/>
</dbReference>
<dbReference type="AlphaFoldDB" id="A0A0G0W8H8"/>
<evidence type="ECO:0000256" key="9">
    <source>
        <dbReference type="ARBA" id="ARBA00023204"/>
    </source>
</evidence>
<evidence type="ECO:0000313" key="13">
    <source>
        <dbReference type="EMBL" id="KKS09285.1"/>
    </source>
</evidence>
<proteinExistence type="inferred from homology"/>
<dbReference type="GO" id="GO:0044715">
    <property type="term" value="F:8-oxo-dGDP phosphatase activity"/>
    <property type="evidence" value="ECO:0007669"/>
    <property type="project" value="TreeGrafter"/>
</dbReference>
<dbReference type="Gene3D" id="3.90.79.10">
    <property type="entry name" value="Nucleoside Triphosphate Pyrophosphohydrolase"/>
    <property type="match status" value="1"/>
</dbReference>
<dbReference type="EC" id="3.6.1.55" evidence="11"/>
<dbReference type="EMBL" id="LCBL01000002">
    <property type="protein sequence ID" value="KKS09285.1"/>
    <property type="molecule type" value="Genomic_DNA"/>
</dbReference>
<sequence length="170" mass="19663">MIFLVKIVLVRNYSYNIRMDSLFFQYCPKIAVFSQDGSSVLLCRRKGEADYDGVFSFIGGKMEHKDLSIIDALSREKTEEVGELFRIKVLPHYSIDTFFVKKDGSRMILPHYYAVHQSGEINLSEEYDDYRWVPLNSLDEFEPKIENIAWIATLLSRAATIAEDEDFVAV</sequence>
<evidence type="ECO:0000256" key="5">
    <source>
        <dbReference type="ARBA" id="ARBA00022723"/>
    </source>
</evidence>
<dbReference type="InterPro" id="IPR047127">
    <property type="entry name" value="MutT-like"/>
</dbReference>
<name>A0A0G0W8H8_UNCC2</name>
<evidence type="ECO:0000256" key="11">
    <source>
        <dbReference type="ARBA" id="ARBA00038905"/>
    </source>
</evidence>
<feature type="domain" description="Nudix hydrolase" evidence="12">
    <location>
        <begin position="23"/>
        <end position="158"/>
    </location>
</feature>
<keyword evidence="9" id="KW-0234">DNA repair</keyword>